<proteinExistence type="predicted"/>
<comment type="caution">
    <text evidence="2">The sequence shown here is derived from an EMBL/GenBank/DDBJ whole genome shotgun (WGS) entry which is preliminary data.</text>
</comment>
<organism evidence="2 3">
    <name type="scientific">Paucimonas lemoignei</name>
    <name type="common">Pseudomonas lemoignei</name>
    <dbReference type="NCBI Taxonomy" id="29443"/>
    <lineage>
        <taxon>Bacteria</taxon>
        <taxon>Pseudomonadati</taxon>
        <taxon>Pseudomonadota</taxon>
        <taxon>Betaproteobacteria</taxon>
        <taxon>Burkholderiales</taxon>
        <taxon>Burkholderiaceae</taxon>
        <taxon>Paucimonas</taxon>
    </lineage>
</organism>
<sequence>MYKIVLMNHFKCMSQAVKAQDATCTLDMDNFHLTIAREGQRATFEPQFFVRNERGLVFTPEFGDDVINFVGWLPYFNKRWPLGYDKLEFKKWAVKNGHRTPPYWQIVDAPIRDVLRKKSKSSIGRGISGPYKVIEPGSQEALLSEGDYFESFTFGRICKVWYWNGKVVAAEVRKAPTVEGDGIRNIKQLVSDRTDPFGREINWHAVQSTLHYQGFSPAYIPQLGEKIVVDYQYASRLTNLTFNNDNLVLAGLAPQYAEQMARMGEDLWTQLPQEIRQNTLFSVDGMVDDDDQIWWVEANCNPLVHPDAYPHMVASVLEGGAATKTPAEPPAAPPPFQPPPPFTLQ</sequence>
<dbReference type="RefSeq" id="WP_132257822.1">
    <property type="nucleotide sequence ID" value="NZ_SLZQ01000003.1"/>
</dbReference>
<feature type="compositionally biased region" description="Pro residues" evidence="1">
    <location>
        <begin position="327"/>
        <end position="345"/>
    </location>
</feature>
<dbReference type="OrthoDB" id="9116800at2"/>
<keyword evidence="3" id="KW-1185">Reference proteome</keyword>
<dbReference type="SUPFAM" id="SSF56059">
    <property type="entry name" value="Glutathione synthetase ATP-binding domain-like"/>
    <property type="match status" value="1"/>
</dbReference>
<accession>A0A4R3HX54</accession>
<evidence type="ECO:0000313" key="2">
    <source>
        <dbReference type="EMBL" id="TCS37738.1"/>
    </source>
</evidence>
<evidence type="ECO:0000313" key="3">
    <source>
        <dbReference type="Proteomes" id="UP000295382"/>
    </source>
</evidence>
<dbReference type="EMBL" id="SLZQ01000003">
    <property type="protein sequence ID" value="TCS37738.1"/>
    <property type="molecule type" value="Genomic_DNA"/>
</dbReference>
<evidence type="ECO:0000256" key="1">
    <source>
        <dbReference type="SAM" id="MobiDB-lite"/>
    </source>
</evidence>
<reference evidence="2 3" key="1">
    <citation type="submission" date="2019-03" db="EMBL/GenBank/DDBJ databases">
        <title>Genomic Encyclopedia of Type Strains, Phase IV (KMG-IV): sequencing the most valuable type-strain genomes for metagenomic binning, comparative biology and taxonomic classification.</title>
        <authorList>
            <person name="Goeker M."/>
        </authorList>
    </citation>
    <scope>NUCLEOTIDE SEQUENCE [LARGE SCALE GENOMIC DNA]</scope>
    <source>
        <strain evidence="2 3">DSM 7445</strain>
    </source>
</reference>
<name>A0A4R3HX54_PAULE</name>
<dbReference type="Proteomes" id="UP000295382">
    <property type="component" value="Unassembled WGS sequence"/>
</dbReference>
<feature type="region of interest" description="Disordered" evidence="1">
    <location>
        <begin position="322"/>
        <end position="345"/>
    </location>
</feature>
<dbReference type="AlphaFoldDB" id="A0A4R3HX54"/>
<gene>
    <name evidence="2" type="ORF">EDC30_10330</name>
</gene>
<protein>
    <recommendedName>
        <fullName evidence="4">ATP-grasp domain-containing protein</fullName>
    </recommendedName>
</protein>
<evidence type="ECO:0008006" key="4">
    <source>
        <dbReference type="Google" id="ProtNLM"/>
    </source>
</evidence>